<evidence type="ECO:0000256" key="18">
    <source>
        <dbReference type="ARBA" id="ARBA00049551"/>
    </source>
</evidence>
<proteinExistence type="inferred from homology"/>
<dbReference type="GeneID" id="77652417"/>
<dbReference type="RefSeq" id="YP_010610993.1">
    <property type="nucleotide sequence ID" value="NC_070013.1"/>
</dbReference>
<accession>A0A9E9JKV4</accession>
<keyword evidence="11" id="KW-0249">Electron transport</keyword>
<dbReference type="Pfam" id="PF00361">
    <property type="entry name" value="Proton_antipo_M"/>
    <property type="match status" value="1"/>
</dbReference>
<geneLocation type="mitochondrion" evidence="21"/>
<dbReference type="AlphaFoldDB" id="A0A9E9JKV4"/>
<evidence type="ECO:0000256" key="15">
    <source>
        <dbReference type="ARBA" id="ARBA00023128"/>
    </source>
</evidence>
<keyword evidence="15 21" id="KW-0496">Mitochondrion</keyword>
<name>A0A9E9JKV4_9ARAC</name>
<evidence type="ECO:0000256" key="7">
    <source>
        <dbReference type="ARBA" id="ARBA00022660"/>
    </source>
</evidence>
<comment type="similarity">
    <text evidence="3">Belongs to the complex I subunit 2 family.</text>
</comment>
<feature type="transmembrane region" description="Helical" evidence="19">
    <location>
        <begin position="214"/>
        <end position="234"/>
    </location>
</feature>
<evidence type="ECO:0000256" key="19">
    <source>
        <dbReference type="SAM" id="Phobius"/>
    </source>
</evidence>
<feature type="domain" description="NADH:quinone oxidoreductase/Mrp antiporter transmembrane" evidence="20">
    <location>
        <begin position="17"/>
        <end position="260"/>
    </location>
</feature>
<feature type="transmembrane region" description="Helical" evidence="19">
    <location>
        <begin position="246"/>
        <end position="265"/>
    </location>
</feature>
<organism evidence="21">
    <name type="scientific">Lycosa grahami</name>
    <dbReference type="NCBI Taxonomy" id="3013956"/>
    <lineage>
        <taxon>Eukaryota</taxon>
        <taxon>Metazoa</taxon>
        <taxon>Ecdysozoa</taxon>
        <taxon>Arthropoda</taxon>
        <taxon>Chelicerata</taxon>
        <taxon>Arachnida</taxon>
        <taxon>Araneae</taxon>
        <taxon>Araneomorphae</taxon>
        <taxon>Entelegynae</taxon>
        <taxon>Lycosoidea</taxon>
        <taxon>Lycosidae</taxon>
        <taxon>Lycosa</taxon>
    </lineage>
</organism>
<feature type="transmembrane region" description="Helical" evidence="19">
    <location>
        <begin position="293"/>
        <end position="313"/>
    </location>
</feature>
<feature type="transmembrane region" description="Helical" evidence="19">
    <location>
        <begin position="51"/>
        <end position="71"/>
    </location>
</feature>
<evidence type="ECO:0000256" key="1">
    <source>
        <dbReference type="ARBA" id="ARBA00003257"/>
    </source>
</evidence>
<dbReference type="GO" id="GO:0006120">
    <property type="term" value="P:mitochondrial electron transport, NADH to ubiquinone"/>
    <property type="evidence" value="ECO:0007669"/>
    <property type="project" value="TreeGrafter"/>
</dbReference>
<keyword evidence="7" id="KW-0679">Respiratory chain</keyword>
<dbReference type="PANTHER" id="PTHR46552">
    <property type="entry name" value="NADH-UBIQUINONE OXIDOREDUCTASE CHAIN 2"/>
    <property type="match status" value="1"/>
</dbReference>
<evidence type="ECO:0000256" key="17">
    <source>
        <dbReference type="ARBA" id="ARBA00031028"/>
    </source>
</evidence>
<keyword evidence="14" id="KW-0830">Ubiquinone</keyword>
<evidence type="ECO:0000256" key="14">
    <source>
        <dbReference type="ARBA" id="ARBA00023075"/>
    </source>
</evidence>
<gene>
    <name evidence="21" type="primary">ND2</name>
</gene>
<dbReference type="CTD" id="4536"/>
<evidence type="ECO:0000256" key="9">
    <source>
        <dbReference type="ARBA" id="ARBA00022792"/>
    </source>
</evidence>
<evidence type="ECO:0000256" key="5">
    <source>
        <dbReference type="ARBA" id="ARBA00021008"/>
    </source>
</evidence>
<keyword evidence="13" id="KW-0520">NAD</keyword>
<comment type="function">
    <text evidence="1">Core subunit of the mitochondrial membrane respiratory chain NADH dehydrogenase (Complex I) that is believed to belong to the minimal assembly required for catalysis. Complex I functions in the transfer of electrons from NADH to the respiratory chain. The immediate electron acceptor for the enzyme is believed to be ubiquinone.</text>
</comment>
<evidence type="ECO:0000313" key="21">
    <source>
        <dbReference type="EMBL" id="WAQ70315.1"/>
    </source>
</evidence>
<keyword evidence="6" id="KW-0813">Transport</keyword>
<feature type="transmembrane region" description="Helical" evidence="19">
    <location>
        <begin position="180"/>
        <end position="202"/>
    </location>
</feature>
<protein>
    <recommendedName>
        <fullName evidence="5">NADH-ubiquinone oxidoreductase chain 2</fullName>
        <ecNumber evidence="4">7.1.1.2</ecNumber>
    </recommendedName>
    <alternativeName>
        <fullName evidence="17">NADH dehydrogenase subunit 2</fullName>
    </alternativeName>
</protein>
<evidence type="ECO:0000259" key="20">
    <source>
        <dbReference type="Pfam" id="PF00361"/>
    </source>
</evidence>
<evidence type="ECO:0000256" key="4">
    <source>
        <dbReference type="ARBA" id="ARBA00012944"/>
    </source>
</evidence>
<dbReference type="EMBL" id="ON951647">
    <property type="protein sequence ID" value="WAQ70315.1"/>
    <property type="molecule type" value="Genomic_DNA"/>
</dbReference>
<keyword evidence="9" id="KW-0999">Mitochondrion inner membrane</keyword>
<evidence type="ECO:0000256" key="13">
    <source>
        <dbReference type="ARBA" id="ARBA00023027"/>
    </source>
</evidence>
<evidence type="ECO:0000256" key="10">
    <source>
        <dbReference type="ARBA" id="ARBA00022967"/>
    </source>
</evidence>
<evidence type="ECO:0000256" key="3">
    <source>
        <dbReference type="ARBA" id="ARBA00007012"/>
    </source>
</evidence>
<dbReference type="InterPro" id="IPR050175">
    <property type="entry name" value="Complex_I_Subunit_2"/>
</dbReference>
<keyword evidence="10" id="KW-1278">Translocase</keyword>
<evidence type="ECO:0000256" key="11">
    <source>
        <dbReference type="ARBA" id="ARBA00022982"/>
    </source>
</evidence>
<evidence type="ECO:0000256" key="12">
    <source>
        <dbReference type="ARBA" id="ARBA00022989"/>
    </source>
</evidence>
<comment type="catalytic activity">
    <reaction evidence="18">
        <text>a ubiquinone + NADH + 5 H(+)(in) = a ubiquinol + NAD(+) + 4 H(+)(out)</text>
        <dbReference type="Rhea" id="RHEA:29091"/>
        <dbReference type="Rhea" id="RHEA-COMP:9565"/>
        <dbReference type="Rhea" id="RHEA-COMP:9566"/>
        <dbReference type="ChEBI" id="CHEBI:15378"/>
        <dbReference type="ChEBI" id="CHEBI:16389"/>
        <dbReference type="ChEBI" id="CHEBI:17976"/>
        <dbReference type="ChEBI" id="CHEBI:57540"/>
        <dbReference type="ChEBI" id="CHEBI:57945"/>
        <dbReference type="EC" id="7.1.1.2"/>
    </reaction>
</comment>
<evidence type="ECO:0000256" key="8">
    <source>
        <dbReference type="ARBA" id="ARBA00022692"/>
    </source>
</evidence>
<feature type="transmembrane region" description="Helical" evidence="19">
    <location>
        <begin position="21"/>
        <end position="39"/>
    </location>
</feature>
<dbReference type="InterPro" id="IPR001750">
    <property type="entry name" value="ND/Mrp_TM"/>
</dbReference>
<evidence type="ECO:0000256" key="16">
    <source>
        <dbReference type="ARBA" id="ARBA00023136"/>
    </source>
</evidence>
<dbReference type="GO" id="GO:0008137">
    <property type="term" value="F:NADH dehydrogenase (ubiquinone) activity"/>
    <property type="evidence" value="ECO:0007669"/>
    <property type="project" value="UniProtKB-EC"/>
</dbReference>
<reference evidence="21" key="1">
    <citation type="submission" date="2022-07" db="EMBL/GenBank/DDBJ databases">
        <authorList>
            <person name="Liu H."/>
            <person name="Ye W."/>
        </authorList>
    </citation>
    <scope>NUCLEOTIDE SEQUENCE</scope>
</reference>
<comment type="subcellular location">
    <subcellularLocation>
        <location evidence="2">Mitochondrion inner membrane</location>
        <topology evidence="2">Multi-pass membrane protein</topology>
    </subcellularLocation>
</comment>
<feature type="transmembrane region" description="Helical" evidence="19">
    <location>
        <begin position="92"/>
        <end position="114"/>
    </location>
</feature>
<dbReference type="PANTHER" id="PTHR46552:SF1">
    <property type="entry name" value="NADH-UBIQUINONE OXIDOREDUCTASE CHAIN 2"/>
    <property type="match status" value="1"/>
</dbReference>
<sequence length="314" mass="37193">MLFSFMYIISFHLVMNSDDWFLLWLGLEINMMIFIVFMYSENSMLSIESCLSYFFVQSIGSAILMGSFYLNKDWMDFVMCLLLSYKVGAGPFFFWFPSVCSGISWMSCFVLMTFQKVIPLMIMGVFLSWVLYLVIMMSLFFGVFGSFNQNNLKQLTAYSSVYHLGWIVLCNFSGDINWLVYLLLYSLMIFPVMSFFGSFMLEDIMMVMKMKYKSWVILLMLSMAGMPPFLGFFLKWFAFVMVFEYNYYYMMFLIVCSVVMFYVYFRIIYDILMSYYDVKVWGNLMIMFKKSDYLVVSSVVGMLLGLFLSFFFIM</sequence>
<keyword evidence="16 19" id="KW-0472">Membrane</keyword>
<dbReference type="EC" id="7.1.1.2" evidence="4"/>
<evidence type="ECO:0000256" key="6">
    <source>
        <dbReference type="ARBA" id="ARBA00022448"/>
    </source>
</evidence>
<feature type="transmembrane region" description="Helical" evidence="19">
    <location>
        <begin position="120"/>
        <end position="143"/>
    </location>
</feature>
<dbReference type="GO" id="GO:0005743">
    <property type="term" value="C:mitochondrial inner membrane"/>
    <property type="evidence" value="ECO:0007669"/>
    <property type="project" value="UniProtKB-SubCell"/>
</dbReference>
<evidence type="ECO:0000256" key="2">
    <source>
        <dbReference type="ARBA" id="ARBA00004448"/>
    </source>
</evidence>
<keyword evidence="12 19" id="KW-1133">Transmembrane helix</keyword>
<keyword evidence="8 19" id="KW-0812">Transmembrane</keyword>